<dbReference type="InterPro" id="IPR043203">
    <property type="entry name" value="VGCC_Ca_Na"/>
</dbReference>
<feature type="transmembrane region" description="Helical" evidence="8">
    <location>
        <begin position="1443"/>
        <end position="1463"/>
    </location>
</feature>
<feature type="transmembrane region" description="Helical" evidence="8">
    <location>
        <begin position="1661"/>
        <end position="1681"/>
    </location>
</feature>
<feature type="region of interest" description="Disordered" evidence="7">
    <location>
        <begin position="1786"/>
        <end position="1817"/>
    </location>
</feature>
<feature type="compositionally biased region" description="Polar residues" evidence="7">
    <location>
        <begin position="1"/>
        <end position="22"/>
    </location>
</feature>
<feature type="region of interest" description="Disordered" evidence="7">
    <location>
        <begin position="1"/>
        <end position="26"/>
    </location>
</feature>
<proteinExistence type="predicted"/>
<dbReference type="GO" id="GO:0043226">
    <property type="term" value="C:organelle"/>
    <property type="evidence" value="ECO:0007669"/>
    <property type="project" value="UniProtKB-ARBA"/>
</dbReference>
<dbReference type="InterPro" id="IPR027359">
    <property type="entry name" value="Volt_channel_dom_sf"/>
</dbReference>
<dbReference type="FunFam" id="1.10.238.10:FF:000178">
    <property type="entry name" value="Calmodulin-2 A"/>
    <property type="match status" value="1"/>
</dbReference>
<dbReference type="PROSITE" id="PS00018">
    <property type="entry name" value="EF_HAND_1"/>
    <property type="match status" value="1"/>
</dbReference>
<dbReference type="InterPro" id="IPR011992">
    <property type="entry name" value="EF-hand-dom_pair"/>
</dbReference>
<dbReference type="OMA" id="RGSYYDY"/>
<keyword evidence="3" id="KW-0677">Repeat</keyword>
<feature type="transmembrane region" description="Helical" evidence="8">
    <location>
        <begin position="97"/>
        <end position="115"/>
    </location>
</feature>
<evidence type="ECO:0000256" key="8">
    <source>
        <dbReference type="SAM" id="Phobius"/>
    </source>
</evidence>
<feature type="transmembrane region" description="Helical" evidence="8">
    <location>
        <begin position="203"/>
        <end position="226"/>
    </location>
</feature>
<dbReference type="InterPro" id="IPR002048">
    <property type="entry name" value="EF_hand_dom"/>
</dbReference>
<organism evidence="10 11">
    <name type="scientific">Emiliania huxleyi (strain CCMP1516)</name>
    <dbReference type="NCBI Taxonomy" id="280463"/>
    <lineage>
        <taxon>Eukaryota</taxon>
        <taxon>Haptista</taxon>
        <taxon>Haptophyta</taxon>
        <taxon>Prymnesiophyceae</taxon>
        <taxon>Isochrysidales</taxon>
        <taxon>Noelaerhabdaceae</taxon>
        <taxon>Emiliania</taxon>
    </lineage>
</organism>
<keyword evidence="4" id="KW-0106">Calcium</keyword>
<dbReference type="EnsemblProtists" id="EOD39650">
    <property type="protein sequence ID" value="EOD39650"/>
    <property type="gene ID" value="EMIHUDRAFT_448907"/>
</dbReference>
<evidence type="ECO:0000256" key="7">
    <source>
        <dbReference type="SAM" id="MobiDB-lite"/>
    </source>
</evidence>
<dbReference type="Gene3D" id="1.20.120.350">
    <property type="entry name" value="Voltage-gated potassium channels. Chain C"/>
    <property type="match status" value="4"/>
</dbReference>
<dbReference type="SUPFAM" id="SSF47473">
    <property type="entry name" value="EF-hand"/>
    <property type="match status" value="1"/>
</dbReference>
<feature type="transmembrane region" description="Helical" evidence="8">
    <location>
        <begin position="758"/>
        <end position="781"/>
    </location>
</feature>
<dbReference type="HOGENOM" id="CLU_002004_0_0_1"/>
<feature type="region of interest" description="Disordered" evidence="7">
    <location>
        <begin position="1504"/>
        <end position="1523"/>
    </location>
</feature>
<comment type="subcellular location">
    <subcellularLocation>
        <location evidence="1">Membrane</location>
        <topology evidence="1">Multi-pass membrane protein</topology>
    </subcellularLocation>
</comment>
<dbReference type="Gene3D" id="1.10.287.70">
    <property type="match status" value="4"/>
</dbReference>
<feature type="transmembrane region" description="Helical" evidence="8">
    <location>
        <begin position="949"/>
        <end position="974"/>
    </location>
</feature>
<evidence type="ECO:0000313" key="11">
    <source>
        <dbReference type="Proteomes" id="UP000013827"/>
    </source>
</evidence>
<feature type="transmembrane region" description="Helical" evidence="8">
    <location>
        <begin position="1222"/>
        <end position="1248"/>
    </location>
</feature>
<evidence type="ECO:0000256" key="2">
    <source>
        <dbReference type="ARBA" id="ARBA00022692"/>
    </source>
</evidence>
<sequence length="1929" mass="213509">MMTAELQSTVESEPSDQTSDSESLCVDGPPACEAAPAGAQRQGTALFDEALRRARTASLAEDQQPYAQVVYWCVGRAAPVRRHCIAMLQSPWFDRTIMLLIGINTLLLICVPAASKWQYWAHRELVLNATTPGGCGPDDPWLEGNHGGPGYWDELRRYDRQADELYYVEVIFLALFMFEMLVKMIAMGFVLERRSYLRDAWNWLDMIVVVTGLLDLTGAMVAMTWLKLFRTLRPLRAINRVRKLKALVQTVLQSMPQLCRVFGVLVFMLVFFGILGLHLFQGHLRHGCFYLEGGEWVATGAVCDAMCKWDARTGELDGACGSLGNRTKGRGYDSWEMTWTCMPGQQCLCAGSAADEAACAWDDNPNTGINHFDNIGWSMVTIFQSITLEGWVDVMYSLCDGGNELGMPGVAIAFQASAATLPNLFLVVLTDNFAMADENRMAEAGAKLAEAAAAQGGGQPALGSSAVPAEDAAPGAPVDAGADPLGGLDAAAAPLPTLAAAPAAAPPTTPRWRRRWLALASSRGLDRVIIACICVVMMMEFSPAEPVDCAGGTSATGYMWPAYYWSLFGLNSAFTLVFICECVIKLLGFGVRRYFRDGWNAFDFLVVVVASVELAFEVLSWLNVFDSNIPGLSALRALRVLRMLKMLKSIDSIRKTVSTLLRSFASVVYLLLLLMLFILFAGYYPRPWFNQNWTSTNYPCAFDEMKTTWADDDPYPACNFDTFFGAVLSIFVVLSGENWNEIYYDQHAATYQSTFPGVFFPTFFFLLLFVVANLILFNLFIAERLAECRGAFALHDEDGDGIVTAAELGAVMRSLGRDPTEAELQDMISEVDGDGDGCVDFADSTPRAMTFDFGEYRVEGSPLESEGESTAASELPAGKRLPPPDDPSPDRSLLLFSWRSPIRRGAARLVWHPRFEHAILVLIIVSSVLIGLDWPGWHRDFWLKQAISYADIVCGSAFMLECLLKVVTLGFVYSRDPRFKAYLSSGWNRLDFFVVCITIVSLGTASLREVAAIRALRAFRALRPLRLVARLESMRVVVATLFRTLPKLPQFGVVFLGFQVLFAIVFVQMFGGRLGYCLDPAYATGAWQPYELMSDRVVPGYVSSTGRNDYDECMALPKYNLTRFDSLGERLTDKEDWAETYRLFTEFPQWTNPSFGNFDNLGTAMLLLFEVAALEGWPDVMFAVMGADAAQKYVSPYWLTTKQADGKLLTPNGEEEHDTLPWLTAFLFVLWIVLGCFVLLNMVIGVVLDSFNRMQQENEGLAMMTDAQSDWVKAQKEIIAKRPLKKPSPPRQAWRLPYFRLVCSDAFDLVVMAVIVVNTIFMMVDIYEPNSPSTLQSLWRLGFISNCVFFGLYSLEMLLKWMGLGLRQYFKDAWNVFDFSLVIITAVDIAFASMQTELPIPGGVLRVVRLLRVVRVLRLLKRAKQLQTIIATVRVSMPGLRNIGLLMCLLMYIFAIFFTQLYWATNYTPGNFGQTTCTAPNASAAAAEPCDTSFDNKASGAGTLAGPGTLARPGTAGAPADSERLPIAGAPVAFNADVREALPQNLPCSYFRQVNGEVCAADEAPYYFSSADSNWGESLNRHANFQSLSIAFLTLFRESFNLIMHDLFPPDWGDNMLRCCPTCGPVVDYEGGEPVVLSSCGAGWGASTGVLETLLAVSLFFLYYVLLGYVILNGLFIGVIVDNFTNIGSDNSDVTLRDIEAFRTVWLRYDEKGSFVVSSQNLLAILQQLPQPLGVGDRTRSRADLLALLAELNIPDHGGYIHFNETLTALSQRAFCERLNHERLARRQAAAAPNGRSGCGGGGPERRTACPGSGPEGAVLSKIEKPTHSALTNYLVSLLQSRWRSYAMRRLYEDETADAGHSQEEAVARLLQAHDRLVQSEDRLAALEQQRAHRAMAGLLRVFRCPKEEKVSTFTLPGPAQGRAAKRKR</sequence>
<name>A0A0D3KV65_EMIH1</name>
<dbReference type="Proteomes" id="UP000013827">
    <property type="component" value="Unassembled WGS sequence"/>
</dbReference>
<dbReference type="GO" id="GO:0005248">
    <property type="term" value="F:voltage-gated sodium channel activity"/>
    <property type="evidence" value="ECO:0007669"/>
    <property type="project" value="TreeGrafter"/>
</dbReference>
<evidence type="ECO:0000256" key="4">
    <source>
        <dbReference type="ARBA" id="ARBA00022837"/>
    </source>
</evidence>
<accession>A0A0D3KV65</accession>
<evidence type="ECO:0000256" key="6">
    <source>
        <dbReference type="ARBA" id="ARBA00023136"/>
    </source>
</evidence>
<feature type="transmembrane region" description="Helical" evidence="8">
    <location>
        <begin position="1341"/>
        <end position="1361"/>
    </location>
</feature>
<dbReference type="InterPro" id="IPR005821">
    <property type="entry name" value="Ion_trans_dom"/>
</dbReference>
<keyword evidence="6 8" id="KW-0472">Membrane</keyword>
<dbReference type="STRING" id="2903.R1FKT9"/>
<feature type="transmembrane region" description="Helical" evidence="8">
    <location>
        <begin position="664"/>
        <end position="684"/>
    </location>
</feature>
<dbReference type="PANTHER" id="PTHR10037">
    <property type="entry name" value="VOLTAGE-GATED CATION CHANNEL CALCIUM AND SODIUM"/>
    <property type="match status" value="1"/>
</dbReference>
<dbReference type="Pfam" id="PF13499">
    <property type="entry name" value="EF-hand_7"/>
    <property type="match status" value="1"/>
</dbReference>
<reference evidence="10" key="2">
    <citation type="submission" date="2024-10" db="UniProtKB">
        <authorList>
            <consortium name="EnsemblProtists"/>
        </authorList>
    </citation>
    <scope>IDENTIFICATION</scope>
</reference>
<protein>
    <recommendedName>
        <fullName evidence="9">EF-hand domain-containing protein</fullName>
    </recommendedName>
</protein>
<dbReference type="PaxDb" id="2903-EOD39650"/>
<evidence type="ECO:0000313" key="10">
    <source>
        <dbReference type="EnsemblProtists" id="EOD39650"/>
    </source>
</evidence>
<dbReference type="Pfam" id="PF00520">
    <property type="entry name" value="Ion_trans"/>
    <property type="match status" value="4"/>
</dbReference>
<feature type="transmembrane region" description="Helical" evidence="8">
    <location>
        <begin position="918"/>
        <end position="937"/>
    </location>
</feature>
<feature type="region of interest" description="Disordered" evidence="7">
    <location>
        <begin position="862"/>
        <end position="888"/>
    </location>
</feature>
<dbReference type="SMART" id="SM00054">
    <property type="entry name" value="EFh"/>
    <property type="match status" value="2"/>
</dbReference>
<dbReference type="InterPro" id="IPR018247">
    <property type="entry name" value="EF_Hand_1_Ca_BS"/>
</dbReference>
<feature type="transmembrane region" description="Helical" evidence="8">
    <location>
        <begin position="261"/>
        <end position="280"/>
    </location>
</feature>
<feature type="transmembrane region" description="Helical" evidence="8">
    <location>
        <begin position="1373"/>
        <end position="1392"/>
    </location>
</feature>
<dbReference type="RefSeq" id="XP_005792079.1">
    <property type="nucleotide sequence ID" value="XM_005792022.1"/>
</dbReference>
<evidence type="ECO:0000256" key="1">
    <source>
        <dbReference type="ARBA" id="ARBA00004141"/>
    </source>
</evidence>
<dbReference type="PANTHER" id="PTHR10037:SF62">
    <property type="entry name" value="SODIUM CHANNEL PROTEIN 60E"/>
    <property type="match status" value="1"/>
</dbReference>
<dbReference type="GeneID" id="17284921"/>
<feature type="transmembrane region" description="Helical" evidence="8">
    <location>
        <begin position="1052"/>
        <end position="1071"/>
    </location>
</feature>
<dbReference type="SUPFAM" id="SSF81324">
    <property type="entry name" value="Voltage-gated potassium channels"/>
    <property type="match status" value="4"/>
</dbReference>
<feature type="transmembrane region" description="Helical" evidence="8">
    <location>
        <begin position="562"/>
        <end position="587"/>
    </location>
</feature>
<reference evidence="11" key="1">
    <citation type="journal article" date="2013" name="Nature">
        <title>Pan genome of the phytoplankton Emiliania underpins its global distribution.</title>
        <authorList>
            <person name="Read B.A."/>
            <person name="Kegel J."/>
            <person name="Klute M.J."/>
            <person name="Kuo A."/>
            <person name="Lefebvre S.C."/>
            <person name="Maumus F."/>
            <person name="Mayer C."/>
            <person name="Miller J."/>
            <person name="Monier A."/>
            <person name="Salamov A."/>
            <person name="Young J."/>
            <person name="Aguilar M."/>
            <person name="Claverie J.M."/>
            <person name="Frickenhaus S."/>
            <person name="Gonzalez K."/>
            <person name="Herman E.K."/>
            <person name="Lin Y.C."/>
            <person name="Napier J."/>
            <person name="Ogata H."/>
            <person name="Sarno A.F."/>
            <person name="Shmutz J."/>
            <person name="Schroeder D."/>
            <person name="de Vargas C."/>
            <person name="Verret F."/>
            <person name="von Dassow P."/>
            <person name="Valentin K."/>
            <person name="Van de Peer Y."/>
            <person name="Wheeler G."/>
            <person name="Dacks J.B."/>
            <person name="Delwiche C.F."/>
            <person name="Dyhrman S.T."/>
            <person name="Glockner G."/>
            <person name="John U."/>
            <person name="Richards T."/>
            <person name="Worden A.Z."/>
            <person name="Zhang X."/>
            <person name="Grigoriev I.V."/>
            <person name="Allen A.E."/>
            <person name="Bidle K."/>
            <person name="Borodovsky M."/>
            <person name="Bowler C."/>
            <person name="Brownlee C."/>
            <person name="Cock J.M."/>
            <person name="Elias M."/>
            <person name="Gladyshev V.N."/>
            <person name="Groth M."/>
            <person name="Guda C."/>
            <person name="Hadaegh A."/>
            <person name="Iglesias-Rodriguez M.D."/>
            <person name="Jenkins J."/>
            <person name="Jones B.M."/>
            <person name="Lawson T."/>
            <person name="Leese F."/>
            <person name="Lindquist E."/>
            <person name="Lobanov A."/>
            <person name="Lomsadze A."/>
            <person name="Malik S.B."/>
            <person name="Marsh M.E."/>
            <person name="Mackinder L."/>
            <person name="Mock T."/>
            <person name="Mueller-Roeber B."/>
            <person name="Pagarete A."/>
            <person name="Parker M."/>
            <person name="Probert I."/>
            <person name="Quesneville H."/>
            <person name="Raines C."/>
            <person name="Rensing S.A."/>
            <person name="Riano-Pachon D.M."/>
            <person name="Richier S."/>
            <person name="Rokitta S."/>
            <person name="Shiraiwa Y."/>
            <person name="Soanes D.M."/>
            <person name="van der Giezen M."/>
            <person name="Wahlund T.M."/>
            <person name="Williams B."/>
            <person name="Wilson W."/>
            <person name="Wolfe G."/>
            <person name="Wurch L.L."/>
        </authorList>
    </citation>
    <scope>NUCLEOTIDE SEQUENCE</scope>
</reference>
<evidence type="ECO:0000256" key="5">
    <source>
        <dbReference type="ARBA" id="ARBA00022989"/>
    </source>
</evidence>
<keyword evidence="2 8" id="KW-0812">Transmembrane</keyword>
<dbReference type="GO" id="GO:0005509">
    <property type="term" value="F:calcium ion binding"/>
    <property type="evidence" value="ECO:0007669"/>
    <property type="project" value="InterPro"/>
</dbReference>
<dbReference type="PROSITE" id="PS50222">
    <property type="entry name" value="EF_HAND_2"/>
    <property type="match status" value="1"/>
</dbReference>
<feature type="transmembrane region" description="Helical" evidence="8">
    <location>
        <begin position="165"/>
        <end position="191"/>
    </location>
</feature>
<evidence type="ECO:0000259" key="9">
    <source>
        <dbReference type="PROSITE" id="PS50222"/>
    </source>
</evidence>
<feature type="domain" description="EF-hand" evidence="9">
    <location>
        <begin position="783"/>
        <end position="818"/>
    </location>
</feature>
<keyword evidence="11" id="KW-1185">Reference proteome</keyword>
<evidence type="ECO:0000256" key="3">
    <source>
        <dbReference type="ARBA" id="ARBA00022737"/>
    </source>
</evidence>
<dbReference type="CDD" id="cd00051">
    <property type="entry name" value="EFh"/>
    <property type="match status" value="1"/>
</dbReference>
<dbReference type="eggNOG" id="KOG2301">
    <property type="taxonomic scope" value="Eukaryota"/>
</dbReference>
<dbReference type="GO" id="GO:0001518">
    <property type="term" value="C:voltage-gated sodium channel complex"/>
    <property type="evidence" value="ECO:0007669"/>
    <property type="project" value="TreeGrafter"/>
</dbReference>
<feature type="transmembrane region" description="Helical" evidence="8">
    <location>
        <begin position="1298"/>
        <end position="1321"/>
    </location>
</feature>
<dbReference type="KEGG" id="ehx:EMIHUDRAFT_448907"/>
<dbReference type="Gene3D" id="1.10.238.10">
    <property type="entry name" value="EF-hand"/>
    <property type="match status" value="2"/>
</dbReference>
<keyword evidence="5 8" id="KW-1133">Transmembrane helix</keyword>